<dbReference type="Gene3D" id="1.10.3210.10">
    <property type="entry name" value="Hypothetical protein af1432"/>
    <property type="match status" value="1"/>
</dbReference>
<dbReference type="GO" id="GO:0006203">
    <property type="term" value="P:dGTP catabolic process"/>
    <property type="evidence" value="ECO:0007669"/>
    <property type="project" value="TreeGrafter"/>
</dbReference>
<dbReference type="InterPro" id="IPR006674">
    <property type="entry name" value="HD_domain"/>
</dbReference>
<gene>
    <name evidence="2" type="ORF">S01H4_35458</name>
</gene>
<dbReference type="GO" id="GO:0008832">
    <property type="term" value="F:dGTPase activity"/>
    <property type="evidence" value="ECO:0007669"/>
    <property type="project" value="TreeGrafter"/>
</dbReference>
<name>X1BCD6_9ZZZZ</name>
<reference evidence="2" key="1">
    <citation type="journal article" date="2014" name="Front. Microbiol.">
        <title>High frequency of phylogenetically diverse reductive dehalogenase-homologous genes in deep subseafloor sedimentary metagenomes.</title>
        <authorList>
            <person name="Kawai M."/>
            <person name="Futagami T."/>
            <person name="Toyoda A."/>
            <person name="Takaki Y."/>
            <person name="Nishi S."/>
            <person name="Hori S."/>
            <person name="Arai W."/>
            <person name="Tsubouchi T."/>
            <person name="Morono Y."/>
            <person name="Uchiyama I."/>
            <person name="Ito T."/>
            <person name="Fujiyama A."/>
            <person name="Inagaki F."/>
            <person name="Takami H."/>
        </authorList>
    </citation>
    <scope>NUCLEOTIDE SEQUENCE</scope>
    <source>
        <strain evidence="2">Expedition CK06-06</strain>
    </source>
</reference>
<dbReference type="AlphaFoldDB" id="X1BCD6"/>
<dbReference type="PANTHER" id="PTHR11373">
    <property type="entry name" value="DEOXYNUCLEOSIDE TRIPHOSPHATE TRIPHOSPHOHYDROLASE"/>
    <property type="match status" value="1"/>
</dbReference>
<accession>X1BCD6</accession>
<dbReference type="CDD" id="cd00077">
    <property type="entry name" value="HDc"/>
    <property type="match status" value="1"/>
</dbReference>
<proteinExistence type="predicted"/>
<organism evidence="2">
    <name type="scientific">marine sediment metagenome</name>
    <dbReference type="NCBI Taxonomy" id="412755"/>
    <lineage>
        <taxon>unclassified sequences</taxon>
        <taxon>metagenomes</taxon>
        <taxon>ecological metagenomes</taxon>
    </lineage>
</organism>
<evidence type="ECO:0000313" key="2">
    <source>
        <dbReference type="EMBL" id="GAG78882.1"/>
    </source>
</evidence>
<feature type="domain" description="HD" evidence="1">
    <location>
        <begin position="1"/>
        <end position="92"/>
    </location>
</feature>
<protein>
    <recommendedName>
        <fullName evidence="1">HD domain-containing protein</fullName>
    </recommendedName>
</protein>
<feature type="non-terminal residue" evidence="2">
    <location>
        <position position="296"/>
    </location>
</feature>
<evidence type="ECO:0000259" key="1">
    <source>
        <dbReference type="Pfam" id="PF01966"/>
    </source>
</evidence>
<dbReference type="SUPFAM" id="SSF109604">
    <property type="entry name" value="HD-domain/PDEase-like"/>
    <property type="match status" value="1"/>
</dbReference>
<dbReference type="InterPro" id="IPR003607">
    <property type="entry name" value="HD/PDEase_dom"/>
</dbReference>
<dbReference type="InterPro" id="IPR050135">
    <property type="entry name" value="dGTPase-like"/>
</dbReference>
<sequence length="296" mass="34615">FEHSLGAYKLVCDIIDSMKKRKNRGSNYDSYGFRDAELKVGALLHDIGHYSLSHIGEHCFNDFINSLPVDVGFDEIKKVKIPKHNERAASMILGRDVFLNLKKYYDLDITLTLPFWKLFSIINKNADNKNEKIRILKIAKLINPEKYSKIGVGNLINGPLDVDKLDYILRESYFTGTPFGVIDLHRIIKGYMIGNIIKEGKLIKNQLVFNKRMLPSILQMYMGRQFNYLTISYHKTVRIAETMLKSIVDVVMKEFFNKFQNRDDIVEILKKIFFHFKLMEDRDFFHFLEIICQLSP</sequence>
<comment type="caution">
    <text evidence="2">The sequence shown here is derived from an EMBL/GenBank/DDBJ whole genome shotgun (WGS) entry which is preliminary data.</text>
</comment>
<dbReference type="EMBL" id="BART01018857">
    <property type="protein sequence ID" value="GAG78882.1"/>
    <property type="molecule type" value="Genomic_DNA"/>
</dbReference>
<feature type="non-terminal residue" evidence="2">
    <location>
        <position position="1"/>
    </location>
</feature>
<dbReference type="PANTHER" id="PTHR11373:SF4">
    <property type="entry name" value="DEOXYNUCLEOSIDE TRIPHOSPHATE TRIPHOSPHOHYDROLASE SAMHD1"/>
    <property type="match status" value="1"/>
</dbReference>
<dbReference type="Pfam" id="PF01966">
    <property type="entry name" value="HD"/>
    <property type="match status" value="1"/>
</dbReference>